<proteinExistence type="inferred from homology"/>
<keyword evidence="3 10" id="KW-1133">Transmembrane helix</keyword>
<evidence type="ECO:0000256" key="5">
    <source>
        <dbReference type="ARBA" id="ARBA00023136"/>
    </source>
</evidence>
<dbReference type="PRINTS" id="PR00219">
    <property type="entry name" value="SYNAPTOBREVN"/>
</dbReference>
<reference evidence="12" key="2">
    <citation type="submission" date="2025-09" db="UniProtKB">
        <authorList>
            <consortium name="Ensembl"/>
        </authorList>
    </citation>
    <scope>IDENTIFICATION</scope>
</reference>
<accession>A0A663FGM4</accession>
<evidence type="ECO:0000256" key="6">
    <source>
        <dbReference type="ARBA" id="ARBA00034103"/>
    </source>
</evidence>
<keyword evidence="5 10" id="KW-0472">Membrane</keyword>
<sequence>SDPAQQPAPGAPEGGAPGGAPPGQATNVSSNRRLQQTQAQMKEVVDIMCVNVDKVLQRDEKLSELDDRADALQAGASQFESSAAKLKRKYWWKNCKMMIMMGVIGAIVVVVIVSKYQKAQDQRWRSTNSRVL</sequence>
<dbReference type="SUPFAM" id="SSF58038">
    <property type="entry name" value="SNARE fusion complex"/>
    <property type="match status" value="1"/>
</dbReference>
<evidence type="ECO:0000259" key="11">
    <source>
        <dbReference type="PROSITE" id="PS50892"/>
    </source>
</evidence>
<reference evidence="12" key="1">
    <citation type="submission" date="2025-08" db="UniProtKB">
        <authorList>
            <consortium name="Ensembl"/>
        </authorList>
    </citation>
    <scope>IDENTIFICATION</scope>
</reference>
<dbReference type="GO" id="GO:0016192">
    <property type="term" value="P:vesicle-mediated transport"/>
    <property type="evidence" value="ECO:0007669"/>
    <property type="project" value="InterPro"/>
</dbReference>
<evidence type="ECO:0000256" key="4">
    <source>
        <dbReference type="ARBA" id="ARBA00023018"/>
    </source>
</evidence>
<feature type="transmembrane region" description="Helical" evidence="10">
    <location>
        <begin position="97"/>
        <end position="116"/>
    </location>
</feature>
<organism evidence="12 13">
    <name type="scientific">Aquila chrysaetos chrysaetos</name>
    <dbReference type="NCBI Taxonomy" id="223781"/>
    <lineage>
        <taxon>Eukaryota</taxon>
        <taxon>Metazoa</taxon>
        <taxon>Chordata</taxon>
        <taxon>Craniata</taxon>
        <taxon>Vertebrata</taxon>
        <taxon>Euteleostomi</taxon>
        <taxon>Archelosauria</taxon>
        <taxon>Archosauria</taxon>
        <taxon>Dinosauria</taxon>
        <taxon>Saurischia</taxon>
        <taxon>Theropoda</taxon>
        <taxon>Coelurosauria</taxon>
        <taxon>Aves</taxon>
        <taxon>Neognathae</taxon>
        <taxon>Neoaves</taxon>
        <taxon>Telluraves</taxon>
        <taxon>Accipitrimorphae</taxon>
        <taxon>Accipitriformes</taxon>
        <taxon>Accipitridae</taxon>
        <taxon>Accipitrinae</taxon>
        <taxon>Aquila</taxon>
    </lineage>
</organism>
<keyword evidence="8" id="KW-0175">Coiled coil</keyword>
<dbReference type="GeneTree" id="ENSGT00940000161390"/>
<dbReference type="GO" id="GO:0070821">
    <property type="term" value="C:tertiary granule membrane"/>
    <property type="evidence" value="ECO:0007669"/>
    <property type="project" value="Ensembl"/>
</dbReference>
<comment type="similarity">
    <text evidence="1">Belongs to the synaptobrevin family.</text>
</comment>
<dbReference type="PROSITE" id="PS00417">
    <property type="entry name" value="SYNAPTOBREVIN"/>
    <property type="match status" value="1"/>
</dbReference>
<name>A0A663FGM4_AQUCH</name>
<dbReference type="Ensembl" id="ENSACCT00020023916.1">
    <property type="protein sequence ID" value="ENSACCP00020022907.1"/>
    <property type="gene ID" value="ENSACCG00020015750.1"/>
</dbReference>
<feature type="region of interest" description="Disordered" evidence="9">
    <location>
        <begin position="1"/>
        <end position="37"/>
    </location>
</feature>
<dbReference type="InParanoid" id="A0A663FGM4"/>
<feature type="compositionally biased region" description="Polar residues" evidence="9">
    <location>
        <begin position="26"/>
        <end position="37"/>
    </location>
</feature>
<dbReference type="AlphaFoldDB" id="A0A663FGM4"/>
<evidence type="ECO:0000256" key="3">
    <source>
        <dbReference type="ARBA" id="ARBA00022989"/>
    </source>
</evidence>
<protein>
    <submittedName>
        <fullName evidence="12">Vesicle associated membrane protein 1</fullName>
    </submittedName>
</protein>
<dbReference type="InterPro" id="IPR042855">
    <property type="entry name" value="V_SNARE_CC"/>
</dbReference>
<dbReference type="PROSITE" id="PS50892">
    <property type="entry name" value="V_SNARE"/>
    <property type="match status" value="1"/>
</dbReference>
<dbReference type="InterPro" id="IPR001388">
    <property type="entry name" value="Synaptobrevin-like"/>
</dbReference>
<comment type="subcellular location">
    <subcellularLocation>
        <location evidence="7">Endomembrane system</location>
        <topology evidence="7">Single-pass type IV membrane protein</topology>
    </subcellularLocation>
    <subcellularLocation>
        <location evidence="6">Synapse</location>
    </subcellularLocation>
</comment>
<dbReference type="Gene3D" id="1.20.5.110">
    <property type="match status" value="1"/>
</dbReference>
<dbReference type="PANTHER" id="PTHR45701">
    <property type="entry name" value="SYNAPTOBREVIN FAMILY MEMBER"/>
    <property type="match status" value="1"/>
</dbReference>
<evidence type="ECO:0000256" key="10">
    <source>
        <dbReference type="SAM" id="Phobius"/>
    </source>
</evidence>
<evidence type="ECO:0000313" key="13">
    <source>
        <dbReference type="Proteomes" id="UP000472275"/>
    </source>
</evidence>
<keyword evidence="4" id="KW-0770">Synapse</keyword>
<evidence type="ECO:0000313" key="12">
    <source>
        <dbReference type="Ensembl" id="ENSACCP00020022907.1"/>
    </source>
</evidence>
<dbReference type="Pfam" id="PF00957">
    <property type="entry name" value="Synaptobrevin"/>
    <property type="match status" value="1"/>
</dbReference>
<evidence type="ECO:0000256" key="2">
    <source>
        <dbReference type="ARBA" id="ARBA00022692"/>
    </source>
</evidence>
<evidence type="ECO:0000256" key="8">
    <source>
        <dbReference type="PROSITE-ProRule" id="PRU00290"/>
    </source>
</evidence>
<keyword evidence="13" id="KW-1185">Reference proteome</keyword>
<keyword evidence="2 10" id="KW-0812">Transmembrane</keyword>
<dbReference type="FunFam" id="1.20.5.110:FF:000013">
    <property type="entry name" value="Vesicle-associated membrane protein 2"/>
    <property type="match status" value="1"/>
</dbReference>
<evidence type="ECO:0000256" key="9">
    <source>
        <dbReference type="SAM" id="MobiDB-lite"/>
    </source>
</evidence>
<dbReference type="CDD" id="cd15870">
    <property type="entry name" value="R-SNARE_VAMP2"/>
    <property type="match status" value="1"/>
</dbReference>
<dbReference type="GO" id="GO:0045202">
    <property type="term" value="C:synapse"/>
    <property type="evidence" value="ECO:0007669"/>
    <property type="project" value="UniProtKB-SubCell"/>
</dbReference>
<dbReference type="Proteomes" id="UP000472275">
    <property type="component" value="Chromosome 7"/>
</dbReference>
<dbReference type="GO" id="GO:0035579">
    <property type="term" value="C:specific granule membrane"/>
    <property type="evidence" value="ECO:0007669"/>
    <property type="project" value="Ensembl"/>
</dbReference>
<feature type="domain" description="V-SNARE coiled-coil homology" evidence="11">
    <location>
        <begin position="33"/>
        <end position="93"/>
    </location>
</feature>
<dbReference type="InterPro" id="IPR016444">
    <property type="entry name" value="Synaptobrevin/VAMP"/>
</dbReference>
<evidence type="ECO:0000256" key="1">
    <source>
        <dbReference type="ARBA" id="ARBA00008025"/>
    </source>
</evidence>
<evidence type="ECO:0000256" key="7">
    <source>
        <dbReference type="ARBA" id="ARBA00046280"/>
    </source>
</evidence>